<dbReference type="PROSITE" id="PS50075">
    <property type="entry name" value="CARRIER"/>
    <property type="match status" value="1"/>
</dbReference>
<organism evidence="10 11">
    <name type="scientific">Mycetomoellerius zeteki</name>
    <dbReference type="NCBI Taxonomy" id="64791"/>
    <lineage>
        <taxon>Eukaryota</taxon>
        <taxon>Metazoa</taxon>
        <taxon>Ecdysozoa</taxon>
        <taxon>Arthropoda</taxon>
        <taxon>Hexapoda</taxon>
        <taxon>Insecta</taxon>
        <taxon>Pterygota</taxon>
        <taxon>Neoptera</taxon>
        <taxon>Endopterygota</taxon>
        <taxon>Hymenoptera</taxon>
        <taxon>Apocrita</taxon>
        <taxon>Aculeata</taxon>
        <taxon>Formicoidea</taxon>
        <taxon>Formicidae</taxon>
        <taxon>Myrmicinae</taxon>
        <taxon>Mycetomoellerius</taxon>
    </lineage>
</organism>
<dbReference type="InterPro" id="IPR036291">
    <property type="entry name" value="NAD(P)-bd_dom_sf"/>
</dbReference>
<evidence type="ECO:0000256" key="2">
    <source>
        <dbReference type="ARBA" id="ARBA00018769"/>
    </source>
</evidence>
<dbReference type="GO" id="GO:0016491">
    <property type="term" value="F:oxidoreductase activity"/>
    <property type="evidence" value="ECO:0007669"/>
    <property type="project" value="InterPro"/>
</dbReference>
<dbReference type="Gene3D" id="3.90.180.10">
    <property type="entry name" value="Medium-chain alcohol dehydrogenases, catalytic domain"/>
    <property type="match status" value="2"/>
</dbReference>
<feature type="region of interest" description="N-terminal hotdog fold" evidence="7">
    <location>
        <begin position="5"/>
        <end position="128"/>
    </location>
</feature>
<reference evidence="10 11" key="1">
    <citation type="submission" date="2015-09" db="EMBL/GenBank/DDBJ databases">
        <title>Trachymyrmex zeteki WGS genome.</title>
        <authorList>
            <person name="Nygaard S."/>
            <person name="Hu H."/>
            <person name="Boomsma J."/>
            <person name="Zhang G."/>
        </authorList>
    </citation>
    <scope>NUCLEOTIDE SEQUENCE [LARGE SCALE GENOMIC DNA]</scope>
    <source>
        <strain evidence="10">Tzet28-1</strain>
        <tissue evidence="10">Whole body</tissue>
    </source>
</reference>
<accession>A0A151WQJ7</accession>
<evidence type="ECO:0000256" key="6">
    <source>
        <dbReference type="ARBA" id="ARBA00044883"/>
    </source>
</evidence>
<dbReference type="InterPro" id="IPR049391">
    <property type="entry name" value="FAS_pseudo-KR"/>
</dbReference>
<dbReference type="Pfam" id="PF21149">
    <property type="entry name" value="FAS_pseudo-KR"/>
    <property type="match status" value="1"/>
</dbReference>
<dbReference type="InterPro" id="IPR049012">
    <property type="entry name" value="Mutator_transp_dom"/>
</dbReference>
<dbReference type="STRING" id="64791.A0A151WQJ7"/>
<evidence type="ECO:0000256" key="5">
    <source>
        <dbReference type="ARBA" id="ARBA00022679"/>
    </source>
</evidence>
<dbReference type="InterPro" id="IPR020806">
    <property type="entry name" value="PKS_PP-bd"/>
</dbReference>
<dbReference type="InterPro" id="IPR020843">
    <property type="entry name" value="ER"/>
</dbReference>
<dbReference type="SUPFAM" id="SSF50129">
    <property type="entry name" value="GroES-like"/>
    <property type="match status" value="1"/>
</dbReference>
<dbReference type="PROSITE" id="PS52019">
    <property type="entry name" value="PKS_MFAS_DH"/>
    <property type="match status" value="1"/>
</dbReference>
<dbReference type="Pfam" id="PF13602">
    <property type="entry name" value="ADH_zinc_N_2"/>
    <property type="match status" value="1"/>
</dbReference>
<dbReference type="InterPro" id="IPR050091">
    <property type="entry name" value="PKS_NRPS_Biosynth_Enz"/>
</dbReference>
<dbReference type="CDD" id="cd08954">
    <property type="entry name" value="KR_1_FAS_SDR_x"/>
    <property type="match status" value="1"/>
</dbReference>
<evidence type="ECO:0000313" key="10">
    <source>
        <dbReference type="EMBL" id="KYQ50077.1"/>
    </source>
</evidence>
<dbReference type="InterPro" id="IPR057326">
    <property type="entry name" value="KR_dom"/>
</dbReference>
<keyword evidence="4" id="KW-0597">Phosphoprotein</keyword>
<dbReference type="SUPFAM" id="SSF53474">
    <property type="entry name" value="alpha/beta-Hydrolases"/>
    <property type="match status" value="1"/>
</dbReference>
<dbReference type="InterPro" id="IPR009081">
    <property type="entry name" value="PP-bd_ACP"/>
</dbReference>
<dbReference type="Pfam" id="PF00550">
    <property type="entry name" value="PP-binding"/>
    <property type="match status" value="1"/>
</dbReference>
<dbReference type="InterPro" id="IPR029058">
    <property type="entry name" value="AB_hydrolase_fold"/>
</dbReference>
<name>A0A151WQJ7_9HYME</name>
<dbReference type="SMART" id="SM00822">
    <property type="entry name" value="PKS_KR"/>
    <property type="match status" value="1"/>
</dbReference>
<dbReference type="EMBL" id="KQ982836">
    <property type="protein sequence ID" value="KYQ50077.1"/>
    <property type="molecule type" value="Genomic_DNA"/>
</dbReference>
<dbReference type="PANTHER" id="PTHR43775:SF23">
    <property type="entry name" value="FATTY ACID SYNTHASE 3"/>
    <property type="match status" value="1"/>
</dbReference>
<evidence type="ECO:0000259" key="8">
    <source>
        <dbReference type="PROSITE" id="PS50075"/>
    </source>
</evidence>
<dbReference type="Proteomes" id="UP000075809">
    <property type="component" value="Unassembled WGS sequence"/>
</dbReference>
<dbReference type="Gene3D" id="3.40.50.1820">
    <property type="entry name" value="alpha/beta hydrolase"/>
    <property type="match status" value="1"/>
</dbReference>
<dbReference type="SMART" id="SM00823">
    <property type="entry name" value="PKS_PP"/>
    <property type="match status" value="1"/>
</dbReference>
<dbReference type="SUPFAM" id="SSF53098">
    <property type="entry name" value="Ribonuclease H-like"/>
    <property type="match status" value="1"/>
</dbReference>
<evidence type="ECO:0000259" key="9">
    <source>
        <dbReference type="PROSITE" id="PS52019"/>
    </source>
</evidence>
<keyword evidence="3" id="KW-0596">Phosphopantetheine</keyword>
<dbReference type="Gene3D" id="3.10.129.110">
    <property type="entry name" value="Polyketide synthase dehydratase"/>
    <property type="match status" value="1"/>
</dbReference>
<gene>
    <name evidence="10" type="ORF">ALC60_10837</name>
</gene>
<evidence type="ECO:0000313" key="11">
    <source>
        <dbReference type="Proteomes" id="UP000075809"/>
    </source>
</evidence>
<feature type="active site" description="Proton donor; for dehydratase activity" evidence="7">
    <location>
        <position position="192"/>
    </location>
</feature>
<dbReference type="InterPro" id="IPR036397">
    <property type="entry name" value="RNaseH_sf"/>
</dbReference>
<keyword evidence="5" id="KW-0808">Transferase</keyword>
<dbReference type="InterPro" id="IPR036736">
    <property type="entry name" value="ACP-like_sf"/>
</dbReference>
<dbReference type="SUPFAM" id="SSF51735">
    <property type="entry name" value="NAD(P)-binding Rossmann-fold domains"/>
    <property type="match status" value="2"/>
</dbReference>
<dbReference type="Pfam" id="PF20700">
    <property type="entry name" value="Mutator"/>
    <property type="match status" value="1"/>
</dbReference>
<dbReference type="EC" id="2.3.1.85" evidence="1"/>
<comment type="catalytic activity">
    <reaction evidence="6">
        <text>acetyl-CoA + n malonyl-CoA + 2n NADPH + 2n H(+) = a long-chain fatty acid + (n+1) CoA + n CO2 + 2n NADP(+).</text>
        <dbReference type="EC" id="2.3.1.85"/>
    </reaction>
</comment>
<dbReference type="InterPro" id="IPR011032">
    <property type="entry name" value="GroES-like_sf"/>
</dbReference>
<dbReference type="GO" id="GO:0003676">
    <property type="term" value="F:nucleic acid binding"/>
    <property type="evidence" value="ECO:0007669"/>
    <property type="project" value="InterPro"/>
</dbReference>
<dbReference type="GO" id="GO:0031177">
    <property type="term" value="F:phosphopantetheine binding"/>
    <property type="evidence" value="ECO:0007669"/>
    <property type="project" value="InterPro"/>
</dbReference>
<proteinExistence type="predicted"/>
<dbReference type="PANTHER" id="PTHR43775">
    <property type="entry name" value="FATTY ACID SYNTHASE"/>
    <property type="match status" value="1"/>
</dbReference>
<evidence type="ECO:0000256" key="1">
    <source>
        <dbReference type="ARBA" id="ARBA00012873"/>
    </source>
</evidence>
<dbReference type="InterPro" id="IPR042104">
    <property type="entry name" value="PKS_dehydratase_sf"/>
</dbReference>
<dbReference type="Pfam" id="PF08659">
    <property type="entry name" value="KR"/>
    <property type="match status" value="1"/>
</dbReference>
<dbReference type="InterPro" id="IPR049900">
    <property type="entry name" value="PKS_mFAS_DH"/>
</dbReference>
<dbReference type="Gene3D" id="3.40.50.720">
    <property type="entry name" value="NAD(P)-binding Rossmann-like Domain"/>
    <property type="match status" value="2"/>
</dbReference>
<feature type="non-terminal residue" evidence="10">
    <location>
        <position position="1"/>
    </location>
</feature>
<dbReference type="SMART" id="SM00829">
    <property type="entry name" value="PKS_ER"/>
    <property type="match status" value="1"/>
</dbReference>
<dbReference type="CDD" id="cd05195">
    <property type="entry name" value="enoyl_red"/>
    <property type="match status" value="1"/>
</dbReference>
<dbReference type="SUPFAM" id="SSF47336">
    <property type="entry name" value="ACP-like"/>
    <property type="match status" value="1"/>
</dbReference>
<dbReference type="GO" id="GO:0004312">
    <property type="term" value="F:fatty acid synthase activity"/>
    <property type="evidence" value="ECO:0007669"/>
    <property type="project" value="UniProtKB-EC"/>
</dbReference>
<feature type="domain" description="Carrier" evidence="8">
    <location>
        <begin position="1079"/>
        <end position="1167"/>
    </location>
</feature>
<dbReference type="InterPro" id="IPR013968">
    <property type="entry name" value="PKS_KR"/>
</dbReference>
<keyword evidence="11" id="KW-1185">Reference proteome</keyword>
<sequence>LRWDHSENWLVPNEEQQFIESRGRYVKILLEDDDYEYMSGHVIDGRNLLPATSYLGLVWKTIGMIKGLMYTTIPIVFRDVKFIRATHLSKNDAVQLYVSIQRDGKFEITEGDSVVVTGTVYEALNPEQEMIPINILSENYDEDEDMTARDIYKELKLRGYQYRGLFRGLKSASISGTQGHIAWKNNWETFMDSMLQMQIIGYDTRELCVPTGIKKLVINPVLHASKLRDNINNAEVTTDMDKLLQVRIYKEIDTIKAGGVEIQGLMATQISRRKLAQDAVIEEHMFVAHCDRAKISLNEAIRISAQLVLEDHQIIKVQATELVEDVDDIELENLSSSLLLEAFGDMPLIQVNITLLTSSNRFRPEDLPQNFSIKDFERTSLDDKALIVAGFNLLTKQLASLERLLPFLRDGGYLLTREKCDSTDYKKHLQQYELNVILEKRTDKELVVLLKKKASIRERTVVYISNDNFNWLENLKHLVSDENKLNSNSRIIIVGEKNFECGLLGFVNCLRKEPGGELVRGVLVQDEKAPKFSLEDPFYLEQLQKDMTINVLRSNKSWGSYRHLKLPQPKIRSVPTAHVCQTVRGDLSTFCWIENNLSDVCCREDLVHVVYSSLNFKDIMLATGKLLLQEAILQGRLFQYLPLGMEYVGFDANGQRIMGIRNTDCIANVIEKDDDLCWNIPDAWTFEEAATVPCVYSTVYLALCRGVDIVLNSLAEEKLIASVRCLAQNGRFLEIGKFDLVSNNPLGMSAFQKGISFHGVRLENMMIKNRICKWKRLLFTLVKDGLYDGTIKPIQAKIFLKTDIEEAFRYMASGKHIGKIIINIHEKDEPLDKHIFACRRYYCLRDRSYIILGGLGGFGLELTDWLIFRGAKNIVLISRNGIKNGYQRMKIRLWKSYGVKVLIIKNIDVADLKDCEYLLRTAEKEAPVDAIFNLGVVLRDGVLKNQTAEAFAESFQSKARATQTLDKLSRKICLNLRHFVVFSSVSCGRGNAGQTNYGMANSIMERICEKRAEQGLPGLAIQWGAVGDVGLVADMQEIDKELIIGGTLQQKISCCLDELDKFLLQNRSIVSSMVVAEKKVGCHGLGSLVETVANILDISDMKTVSPNLSLAELGMDSMMTVEIKQTLEREFDVFLTAQEIRNLTFANLIKMSVANISDDNVHVEKKIGIEKSDVIKILVGIMVKNEDFVSQTDFSTNRQSTTTEVFLIPGIVGCGSVFNLIAPNIKFPTSSLNYSTNNIDCTNMITETTNRLTNVCNAISNFILDGKDFIIVGYSFGSLIAIEVTRMLEAMNFKGRVVLIDGAPELARTMFKPFEPDFDDANFQIDILTNIIEIYSAGSSQEILIELKKCETWDKRYKVFAKQFSAVNTSLSLVNLKTLCVTVYKHLSALRQYDPSTLPPIKSSIILLKCTHLSNMVAIEEDFCLHKSRKILKYATRNRKCLKCELGHKKEDHDCRMNFRGKAMEADAGVQLINHSNVLQEVYLINTYKQFKRKGIIAHLKKCFSYAVSQNKGQSDKFATQLKRIPDHVFDNHENCGDWCKPKEKYTVNLSDRTLYFFSKYAANAHKFSISASSQANENFNNIVANKAHKNKCLNRSVASDFRVTNSVCVKNDGESSTLNVQEKLQLPRGSHTVKYAFKADRKRSKRVVRDKSRTKKLRRIQLKNNRENLRKVTEEAESTTYKSNCGIDEATNNVNINKDSGETLNISNNIVYFDLETTGFSNDADILQIAAVYQISTCASKATGLCHVNSNLYLRGKEIETFTIVNALESFKQFLDSLSKTKKCLLVAHNASFDTPQLIRVIINENMLNDFGMIAGFSDTLMMLKKMLPERKGLDQFKLETVAKDFLESEDLGSFYDAIYDVTVLQKLIHTLNYENNLFDHSKTFYNCYIELQQKQKMNYNLQFVTELNGTLSKEILKRLALNAITYNCRNKNEGEKCVSDIFIKKVIKNKKLLPVLEFF</sequence>
<dbReference type="Gene3D" id="1.10.1200.10">
    <property type="entry name" value="ACP-like"/>
    <property type="match status" value="1"/>
</dbReference>
<dbReference type="FunFam" id="1.10.1200.10:FF:000013">
    <property type="entry name" value="Fatty acid synthase"/>
    <property type="match status" value="1"/>
</dbReference>
<protein>
    <recommendedName>
        <fullName evidence="2">Fatty acid synthase</fullName>
        <ecNumber evidence="1">2.3.1.85</ecNumber>
    </recommendedName>
</protein>
<dbReference type="InterPro" id="IPR012337">
    <property type="entry name" value="RNaseH-like_sf"/>
</dbReference>
<feature type="active site" description="Proton acceptor; for dehydratase activity" evidence="7">
    <location>
        <position position="41"/>
    </location>
</feature>
<dbReference type="GO" id="GO:0006633">
    <property type="term" value="P:fatty acid biosynthetic process"/>
    <property type="evidence" value="ECO:0007669"/>
    <property type="project" value="TreeGrafter"/>
</dbReference>
<evidence type="ECO:0000256" key="4">
    <source>
        <dbReference type="ARBA" id="ARBA00022553"/>
    </source>
</evidence>
<feature type="region of interest" description="C-terminal hotdog fold" evidence="7">
    <location>
        <begin position="143"/>
        <end position="276"/>
    </location>
</feature>
<evidence type="ECO:0000256" key="7">
    <source>
        <dbReference type="PROSITE-ProRule" id="PRU01363"/>
    </source>
</evidence>
<evidence type="ECO:0000256" key="3">
    <source>
        <dbReference type="ARBA" id="ARBA00022450"/>
    </source>
</evidence>
<feature type="domain" description="PKS/mFAS DH" evidence="9">
    <location>
        <begin position="5"/>
        <end position="276"/>
    </location>
</feature>
<dbReference type="Gene3D" id="3.30.420.10">
    <property type="entry name" value="Ribonuclease H-like superfamily/Ribonuclease H"/>
    <property type="match status" value="1"/>
</dbReference>